<dbReference type="Pfam" id="PF00436">
    <property type="entry name" value="SSB"/>
    <property type="match status" value="1"/>
</dbReference>
<organism evidence="3 4">
    <name type="scientific">Aeromicrobium panaciterrae</name>
    <dbReference type="NCBI Taxonomy" id="363861"/>
    <lineage>
        <taxon>Bacteria</taxon>
        <taxon>Bacillati</taxon>
        <taxon>Actinomycetota</taxon>
        <taxon>Actinomycetes</taxon>
        <taxon>Propionibacteriales</taxon>
        <taxon>Nocardioidaceae</taxon>
        <taxon>Aeromicrobium</taxon>
    </lineage>
</organism>
<evidence type="ECO:0000256" key="1">
    <source>
        <dbReference type="ARBA" id="ARBA00023125"/>
    </source>
</evidence>
<keyword evidence="1 2" id="KW-0238">DNA-binding</keyword>
<gene>
    <name evidence="3" type="ORF">J2X11_001639</name>
</gene>
<dbReference type="EMBL" id="JAVDWH010000001">
    <property type="protein sequence ID" value="MDR7086800.1"/>
    <property type="molecule type" value="Genomic_DNA"/>
</dbReference>
<evidence type="ECO:0000256" key="2">
    <source>
        <dbReference type="PROSITE-ProRule" id="PRU00252"/>
    </source>
</evidence>
<evidence type="ECO:0000313" key="4">
    <source>
        <dbReference type="Proteomes" id="UP001257739"/>
    </source>
</evidence>
<proteinExistence type="predicted"/>
<protein>
    <submittedName>
        <fullName evidence="3">Single-strand DNA-binding protein</fullName>
    </submittedName>
</protein>
<name>A0ABU1UNR4_9ACTN</name>
<comment type="caution">
    <text evidence="3">The sequence shown here is derived from an EMBL/GenBank/DDBJ whole genome shotgun (WGS) entry which is preliminary data.</text>
</comment>
<dbReference type="InterPro" id="IPR012340">
    <property type="entry name" value="NA-bd_OB-fold"/>
</dbReference>
<reference evidence="3 4" key="1">
    <citation type="submission" date="2023-07" db="EMBL/GenBank/DDBJ databases">
        <title>Sorghum-associated microbial communities from plants grown in Nebraska, USA.</title>
        <authorList>
            <person name="Schachtman D."/>
        </authorList>
    </citation>
    <scope>NUCLEOTIDE SEQUENCE [LARGE SCALE GENOMIC DNA]</scope>
    <source>
        <strain evidence="3 4">BE248</strain>
    </source>
</reference>
<dbReference type="PROSITE" id="PS50935">
    <property type="entry name" value="SSB"/>
    <property type="match status" value="1"/>
</dbReference>
<dbReference type="Proteomes" id="UP001257739">
    <property type="component" value="Unassembled WGS sequence"/>
</dbReference>
<dbReference type="SUPFAM" id="SSF50249">
    <property type="entry name" value="Nucleic acid-binding proteins"/>
    <property type="match status" value="1"/>
</dbReference>
<dbReference type="CDD" id="cd04496">
    <property type="entry name" value="SSB_OBF"/>
    <property type="match status" value="1"/>
</dbReference>
<accession>A0ABU1UNR4</accession>
<sequence>MTQTHNHVSLAGRVSASPEAHILPSGDEVVSFRLIVQRSPAARRRSKQPVDTIDCAAWTTAMRRAVRKLEAGTEVVVTGEIRRRFSRGASGPTSRVTVELDSCQRAERASDKAAVASSS</sequence>
<dbReference type="InterPro" id="IPR000424">
    <property type="entry name" value="Primosome_PriB/ssb"/>
</dbReference>
<evidence type="ECO:0000313" key="3">
    <source>
        <dbReference type="EMBL" id="MDR7086800.1"/>
    </source>
</evidence>
<dbReference type="GO" id="GO:0003677">
    <property type="term" value="F:DNA binding"/>
    <property type="evidence" value="ECO:0007669"/>
    <property type="project" value="UniProtKB-KW"/>
</dbReference>
<keyword evidence="4" id="KW-1185">Reference proteome</keyword>
<dbReference type="RefSeq" id="WP_309969339.1">
    <property type="nucleotide sequence ID" value="NZ_JAVDWH010000001.1"/>
</dbReference>
<dbReference type="Gene3D" id="2.40.50.140">
    <property type="entry name" value="Nucleic acid-binding proteins"/>
    <property type="match status" value="1"/>
</dbReference>